<protein>
    <submittedName>
        <fullName evidence="2">Uncharacterized protein</fullName>
    </submittedName>
</protein>
<reference evidence="3" key="2">
    <citation type="journal article" date="2016" name="Sci. Rep.">
        <title>Dictyocaulus viviparus genome, variome and transcriptome elucidate lungworm biology and support future intervention.</title>
        <authorList>
            <person name="McNulty S.N."/>
            <person name="Strube C."/>
            <person name="Rosa B.A."/>
            <person name="Martin J.C."/>
            <person name="Tyagi R."/>
            <person name="Choi Y.J."/>
            <person name="Wang Q."/>
            <person name="Hallsworth Pepin K."/>
            <person name="Zhang X."/>
            <person name="Ozersky P."/>
            <person name="Wilson R.K."/>
            <person name="Sternberg P.W."/>
            <person name="Gasser R.B."/>
            <person name="Mitreva M."/>
        </authorList>
    </citation>
    <scope>NUCLEOTIDE SEQUENCE [LARGE SCALE GENOMIC DNA]</scope>
    <source>
        <strain evidence="3">HannoverDv2000</strain>
    </source>
</reference>
<proteinExistence type="predicted"/>
<accession>A0A0D8XNP2</accession>
<feature type="chain" id="PRO_5002335802" evidence="1">
    <location>
        <begin position="23"/>
        <end position="120"/>
    </location>
</feature>
<dbReference type="EMBL" id="KN716412">
    <property type="protein sequence ID" value="KJH45357.1"/>
    <property type="molecule type" value="Genomic_DNA"/>
</dbReference>
<sequence length="120" mass="13784">MASNHIGVRKMIDLLLFGLALTDTNELEGWKQSSQLAFNLKGSGLVTRSVTKIRIVAWLVKRRLESEYVKDKDSSEREIHQYEFNGGNLLLNKGRRFVETNQIENEKLRTCITTVIDETD</sequence>
<name>A0A0D8XNP2_DICVI</name>
<evidence type="ECO:0000313" key="3">
    <source>
        <dbReference type="Proteomes" id="UP000053766"/>
    </source>
</evidence>
<reference evidence="2 3" key="1">
    <citation type="submission" date="2013-11" db="EMBL/GenBank/DDBJ databases">
        <title>Draft genome of the bovine lungworm Dictyocaulus viviparus.</title>
        <authorList>
            <person name="Mitreva M."/>
        </authorList>
    </citation>
    <scope>NUCLEOTIDE SEQUENCE [LARGE SCALE GENOMIC DNA]</scope>
    <source>
        <strain evidence="2 3">HannoverDv2000</strain>
    </source>
</reference>
<gene>
    <name evidence="2" type="ORF">DICVIV_08603</name>
</gene>
<feature type="signal peptide" evidence="1">
    <location>
        <begin position="1"/>
        <end position="22"/>
    </location>
</feature>
<keyword evidence="3" id="KW-1185">Reference proteome</keyword>
<evidence type="ECO:0000313" key="2">
    <source>
        <dbReference type="EMBL" id="KJH45357.1"/>
    </source>
</evidence>
<dbReference type="AlphaFoldDB" id="A0A0D8XNP2"/>
<organism evidence="2 3">
    <name type="scientific">Dictyocaulus viviparus</name>
    <name type="common">Bovine lungworm</name>
    <dbReference type="NCBI Taxonomy" id="29172"/>
    <lineage>
        <taxon>Eukaryota</taxon>
        <taxon>Metazoa</taxon>
        <taxon>Ecdysozoa</taxon>
        <taxon>Nematoda</taxon>
        <taxon>Chromadorea</taxon>
        <taxon>Rhabditida</taxon>
        <taxon>Rhabditina</taxon>
        <taxon>Rhabditomorpha</taxon>
        <taxon>Strongyloidea</taxon>
        <taxon>Metastrongylidae</taxon>
        <taxon>Dictyocaulus</taxon>
    </lineage>
</organism>
<evidence type="ECO:0000256" key="1">
    <source>
        <dbReference type="SAM" id="SignalP"/>
    </source>
</evidence>
<keyword evidence="1" id="KW-0732">Signal</keyword>
<dbReference type="Proteomes" id="UP000053766">
    <property type="component" value="Unassembled WGS sequence"/>
</dbReference>